<evidence type="ECO:0000259" key="1">
    <source>
        <dbReference type="PROSITE" id="PS51384"/>
    </source>
</evidence>
<dbReference type="Pfam" id="PF00970">
    <property type="entry name" value="FAD_binding_6"/>
    <property type="match status" value="1"/>
</dbReference>
<sequence>MDETAVSVRAVRDAGAHTVAVVFESPDGFAAEPGQFVQVFGEFEGEREGRFYTLSSPDVEETFEITVEVDPEGTLGPWLASRDPGDEVVVSGPFGDDYYEGEDSVVVLAGGPGVGPAVAVGERALADGADVTVVYQDDEPVHEDRLAALANAGARVVFVADGVDAAVKSLTGPADAVPFVYGFAGFCEAAVDALDAAGFDTDAAKVESFGPAP</sequence>
<dbReference type="InterPro" id="IPR017938">
    <property type="entry name" value="Riboflavin_synthase-like_b-brl"/>
</dbReference>
<dbReference type="GeneID" id="91109002"/>
<name>A0A0U5GZM7_9EURY</name>
<dbReference type="PANTHER" id="PTHR47354">
    <property type="entry name" value="NADH OXIDOREDUCTASE HCR"/>
    <property type="match status" value="1"/>
</dbReference>
<dbReference type="InterPro" id="IPR039261">
    <property type="entry name" value="FNR_nucleotide-bd"/>
</dbReference>
<evidence type="ECO:0000313" key="3">
    <source>
        <dbReference type="Proteomes" id="UP000066737"/>
    </source>
</evidence>
<dbReference type="PANTHER" id="PTHR47354:SF5">
    <property type="entry name" value="PROTEIN RFBI"/>
    <property type="match status" value="1"/>
</dbReference>
<dbReference type="RefSeq" id="WP_059055921.1">
    <property type="nucleotide sequence ID" value="NZ_CEML01000002.1"/>
</dbReference>
<dbReference type="GO" id="GO:0016491">
    <property type="term" value="F:oxidoreductase activity"/>
    <property type="evidence" value="ECO:0007669"/>
    <property type="project" value="InterPro"/>
</dbReference>
<proteinExistence type="predicted"/>
<dbReference type="InterPro" id="IPR008333">
    <property type="entry name" value="Cbr1-like_FAD-bd_dom"/>
</dbReference>
<dbReference type="AlphaFoldDB" id="A0A0U5GZM7"/>
<dbReference type="InterPro" id="IPR017927">
    <property type="entry name" value="FAD-bd_FR_type"/>
</dbReference>
<dbReference type="SUPFAM" id="SSF52343">
    <property type="entry name" value="Ferredoxin reductase-like, C-terminal NADP-linked domain"/>
    <property type="match status" value="1"/>
</dbReference>
<dbReference type="Gene3D" id="2.40.30.10">
    <property type="entry name" value="Translation factors"/>
    <property type="match status" value="1"/>
</dbReference>
<keyword evidence="3" id="KW-1185">Reference proteome</keyword>
<evidence type="ECO:0000313" key="2">
    <source>
        <dbReference type="EMBL" id="CQH49476.1"/>
    </source>
</evidence>
<dbReference type="InterPro" id="IPR050415">
    <property type="entry name" value="MRET"/>
</dbReference>
<dbReference type="EMBL" id="LN831302">
    <property type="protein sequence ID" value="CQH49476.1"/>
    <property type="molecule type" value="Genomic_DNA"/>
</dbReference>
<accession>A0A0U5GZM7</accession>
<organism evidence="2 3">
    <name type="scientific">Halobacterium hubeiense</name>
    <dbReference type="NCBI Taxonomy" id="1407499"/>
    <lineage>
        <taxon>Archaea</taxon>
        <taxon>Methanobacteriati</taxon>
        <taxon>Methanobacteriota</taxon>
        <taxon>Stenosarchaea group</taxon>
        <taxon>Halobacteria</taxon>
        <taxon>Halobacteriales</taxon>
        <taxon>Halobacteriaceae</taxon>
        <taxon>Halobacterium</taxon>
    </lineage>
</organism>
<dbReference type="PROSITE" id="PS51384">
    <property type="entry name" value="FAD_FR"/>
    <property type="match status" value="1"/>
</dbReference>
<dbReference type="CDD" id="cd00322">
    <property type="entry name" value="FNR_like"/>
    <property type="match status" value="1"/>
</dbReference>
<dbReference type="SUPFAM" id="SSF63380">
    <property type="entry name" value="Riboflavin synthase domain-like"/>
    <property type="match status" value="1"/>
</dbReference>
<dbReference type="OrthoDB" id="35401at2157"/>
<protein>
    <submittedName>
        <fullName evidence="2">FAD-dependent oxidoreductase</fullName>
    </submittedName>
</protein>
<gene>
    <name evidence="2" type="ORF">HHUB_1527</name>
</gene>
<feature type="domain" description="FAD-binding FR-type" evidence="1">
    <location>
        <begin position="1"/>
        <end position="100"/>
    </location>
</feature>
<dbReference type="Proteomes" id="UP000066737">
    <property type="component" value="Chromosome I"/>
</dbReference>
<dbReference type="STRING" id="1407499.HHUB_1527"/>
<dbReference type="KEGG" id="hhb:Hhub_1527"/>
<reference evidence="3" key="1">
    <citation type="journal article" date="2016" name="Environ. Microbiol.">
        <title>The complete genome of a viable archaeum isolated from 123-million-year-old rock salt.</title>
        <authorList>
            <person name="Jaakkola S.T."/>
            <person name="Pfeiffer F."/>
            <person name="Ravantti J.J."/>
            <person name="Guo Q."/>
            <person name="Liu Y."/>
            <person name="Chen X."/>
            <person name="Ma H."/>
            <person name="Yang C."/>
            <person name="Oksanen H.M."/>
            <person name="Bamford D.H."/>
        </authorList>
    </citation>
    <scope>NUCLEOTIDE SEQUENCE</scope>
    <source>
        <strain evidence="3">JI20-1</strain>
    </source>
</reference>